<dbReference type="Gene3D" id="1.25.40.10">
    <property type="entry name" value="Tetratricopeptide repeat domain"/>
    <property type="match status" value="1"/>
</dbReference>
<dbReference type="EMBL" id="PPFX01000014">
    <property type="protein sequence ID" value="PNU20314.1"/>
    <property type="molecule type" value="Genomic_DNA"/>
</dbReference>
<evidence type="ECO:0000256" key="1">
    <source>
        <dbReference type="SAM" id="Phobius"/>
    </source>
</evidence>
<accession>A0A2K2HAH7</accession>
<dbReference type="SUPFAM" id="SSF48452">
    <property type="entry name" value="TPR-like"/>
    <property type="match status" value="1"/>
</dbReference>
<dbReference type="RefSeq" id="WP_103115193.1">
    <property type="nucleotide sequence ID" value="NZ_PPFX01000014.1"/>
</dbReference>
<name>A0A2K2HAH7_9BACT</name>
<evidence type="ECO:0000313" key="3">
    <source>
        <dbReference type="Proteomes" id="UP000236340"/>
    </source>
</evidence>
<proteinExistence type="predicted"/>
<reference evidence="2 3" key="1">
    <citation type="journal article" date="2018" name="Genome Announc.">
        <title>Genome Sequence of Geothermobacter sp. HR-1 Iron Reducer from the Loihi Seamount.</title>
        <authorList>
            <person name="Smith H."/>
            <person name="Abuyen K."/>
            <person name="Tremblay J."/>
            <person name="Savalia P."/>
            <person name="Perez-Rodriguez I."/>
            <person name="Emerson D."/>
            <person name="Tully B."/>
            <person name="Amend J."/>
        </authorList>
    </citation>
    <scope>NUCLEOTIDE SEQUENCE [LARGE SCALE GENOMIC DNA]</scope>
    <source>
        <strain evidence="2 3">HR-1</strain>
    </source>
</reference>
<feature type="transmembrane region" description="Helical" evidence="1">
    <location>
        <begin position="27"/>
        <end position="48"/>
    </location>
</feature>
<dbReference type="Pfam" id="PF13181">
    <property type="entry name" value="TPR_8"/>
    <property type="match status" value="1"/>
</dbReference>
<protein>
    <recommendedName>
        <fullName evidence="4">Tetratricopeptide repeat-containing protein</fullName>
    </recommendedName>
</protein>
<gene>
    <name evidence="2" type="ORF">C2E25_07775</name>
</gene>
<dbReference type="InterPro" id="IPR019734">
    <property type="entry name" value="TPR_rpt"/>
</dbReference>
<keyword evidence="1" id="KW-0472">Membrane</keyword>
<keyword evidence="1" id="KW-1133">Transmembrane helix</keyword>
<dbReference type="AlphaFoldDB" id="A0A2K2HAH7"/>
<keyword evidence="1" id="KW-0812">Transmembrane</keyword>
<sequence>MLSVLIAAACSAATSLALQHGAGFEIWVAILISLGVFAVVYFVLLRVVMKKVGVIMEQAQRDIQGNRAEKAVKTLEQAYKYGAWQFYVKQQVNSQIGTIYYLKRDFAKAYEYLEKGFFRHWVGMGMLAICQMRKKQTEKMIATFDKAIAGTKKEDMLWNLYAYCLDRVGRRDQAIKVLEKGLKKVSNKEALQGNLELLRAGKKMKMKQYGDMWLQFHLEKQGAIIKQQTRAMQGRRKIVRR</sequence>
<comment type="caution">
    <text evidence="2">The sequence shown here is derived from an EMBL/GenBank/DDBJ whole genome shotgun (WGS) entry which is preliminary data.</text>
</comment>
<organism evidence="2 3">
    <name type="scientific">Geothermobacter hydrogeniphilus</name>
    <dbReference type="NCBI Taxonomy" id="1969733"/>
    <lineage>
        <taxon>Bacteria</taxon>
        <taxon>Pseudomonadati</taxon>
        <taxon>Thermodesulfobacteriota</taxon>
        <taxon>Desulfuromonadia</taxon>
        <taxon>Desulfuromonadales</taxon>
        <taxon>Geothermobacteraceae</taxon>
        <taxon>Geothermobacter</taxon>
    </lineage>
</organism>
<evidence type="ECO:0008006" key="4">
    <source>
        <dbReference type="Google" id="ProtNLM"/>
    </source>
</evidence>
<dbReference type="InterPro" id="IPR011990">
    <property type="entry name" value="TPR-like_helical_dom_sf"/>
</dbReference>
<evidence type="ECO:0000313" key="2">
    <source>
        <dbReference type="EMBL" id="PNU20314.1"/>
    </source>
</evidence>
<dbReference type="Proteomes" id="UP000236340">
    <property type="component" value="Unassembled WGS sequence"/>
</dbReference>
<dbReference type="OrthoDB" id="9787150at2"/>